<dbReference type="AlphaFoldDB" id="A0A936ZU19"/>
<gene>
    <name evidence="2" type="ORF">JJQ60_12330</name>
</gene>
<feature type="transmembrane region" description="Helical" evidence="1">
    <location>
        <begin position="62"/>
        <end position="82"/>
    </location>
</feature>
<organism evidence="2 3">
    <name type="scientific">Aquimarina mytili</name>
    <dbReference type="NCBI Taxonomy" id="874423"/>
    <lineage>
        <taxon>Bacteria</taxon>
        <taxon>Pseudomonadati</taxon>
        <taxon>Bacteroidota</taxon>
        <taxon>Flavobacteriia</taxon>
        <taxon>Flavobacteriales</taxon>
        <taxon>Flavobacteriaceae</taxon>
        <taxon>Aquimarina</taxon>
    </lineage>
</organism>
<comment type="caution">
    <text evidence="2">The sequence shown here is derived from an EMBL/GenBank/DDBJ whole genome shotgun (WGS) entry which is preliminary data.</text>
</comment>
<keyword evidence="1" id="KW-0812">Transmembrane</keyword>
<dbReference type="Proteomes" id="UP000651057">
    <property type="component" value="Unassembled WGS sequence"/>
</dbReference>
<accession>A0A936ZU19</accession>
<protein>
    <submittedName>
        <fullName evidence="2">Uncharacterized protein</fullName>
    </submittedName>
</protein>
<dbReference type="EMBL" id="JAERQJ010000004">
    <property type="protein sequence ID" value="MBL0684307.1"/>
    <property type="molecule type" value="Genomic_DNA"/>
</dbReference>
<feature type="transmembrane region" description="Helical" evidence="1">
    <location>
        <begin position="24"/>
        <end position="42"/>
    </location>
</feature>
<feature type="transmembrane region" description="Helical" evidence="1">
    <location>
        <begin position="137"/>
        <end position="155"/>
    </location>
</feature>
<evidence type="ECO:0000313" key="3">
    <source>
        <dbReference type="Proteomes" id="UP000651057"/>
    </source>
</evidence>
<evidence type="ECO:0000256" key="1">
    <source>
        <dbReference type="SAM" id="Phobius"/>
    </source>
</evidence>
<keyword evidence="3" id="KW-1185">Reference proteome</keyword>
<feature type="transmembrane region" description="Helical" evidence="1">
    <location>
        <begin position="180"/>
        <end position="199"/>
    </location>
</feature>
<evidence type="ECO:0000313" key="2">
    <source>
        <dbReference type="EMBL" id="MBL0684307.1"/>
    </source>
</evidence>
<reference evidence="2" key="1">
    <citation type="submission" date="2021-01" db="EMBL/GenBank/DDBJ databases">
        <authorList>
            <person name="Zhong Y.L."/>
        </authorList>
    </citation>
    <scope>NUCLEOTIDE SEQUENCE</scope>
    <source>
        <strain evidence="2">KCTC 23302</strain>
    </source>
</reference>
<keyword evidence="1" id="KW-0472">Membrane</keyword>
<keyword evidence="1" id="KW-1133">Transmembrane helix</keyword>
<dbReference type="RefSeq" id="WP_201920236.1">
    <property type="nucleotide sequence ID" value="NZ_BAABAX010000003.1"/>
</dbReference>
<sequence>MEGLSNFQKIGNDVIAQVKKHPKVFLSIPVFLGGFWQFYELISMGLPYGRYFSATQLLADGILILLLISVLIIGSVLLTIIIDLINGLKQNYDAKGKSDFFQIMMLILIFQGVISIFFSILMISYKPLPDTLTLVKVFILLLIFPIFFVTMVSYIEKLKSYWEKKRALKKEQKEFSKKKAYSILFCFALLFGYILLNLFHNFLLKPNNLSNLEHIYSLVDKKYPNHQSRSIKYFNDKYIFVEVIMPNDEKKIQKYQYKEVFANDDI</sequence>
<name>A0A936ZU19_9FLAO</name>
<proteinExistence type="predicted"/>
<feature type="transmembrane region" description="Helical" evidence="1">
    <location>
        <begin position="103"/>
        <end position="125"/>
    </location>
</feature>